<dbReference type="EC" id="2.7.10.1" evidence="2"/>
<evidence type="ECO:0000256" key="5">
    <source>
        <dbReference type="ARBA" id="ARBA00022692"/>
    </source>
</evidence>
<dbReference type="AlphaFoldDB" id="A0A667XJI9"/>
<dbReference type="Pfam" id="PF00536">
    <property type="entry name" value="SAM_1"/>
    <property type="match status" value="1"/>
</dbReference>
<dbReference type="SUPFAM" id="SSF56112">
    <property type="entry name" value="Protein kinase-like (PK-like)"/>
    <property type="match status" value="1"/>
</dbReference>
<evidence type="ECO:0000313" key="26">
    <source>
        <dbReference type="Ensembl" id="ENSMMDP00005014343.1"/>
    </source>
</evidence>
<keyword evidence="9" id="KW-0418">Kinase</keyword>
<dbReference type="InterPro" id="IPR001660">
    <property type="entry name" value="SAM"/>
</dbReference>
<keyword evidence="27" id="KW-1185">Reference proteome</keyword>
<dbReference type="Proteomes" id="UP000472263">
    <property type="component" value="Chromosome 14"/>
</dbReference>
<evidence type="ECO:0000259" key="23">
    <source>
        <dbReference type="PROSITE" id="PS50105"/>
    </source>
</evidence>
<gene>
    <name evidence="26" type="primary">ephb4a</name>
</gene>
<dbReference type="SMART" id="SM00454">
    <property type="entry name" value="SAM"/>
    <property type="match status" value="1"/>
</dbReference>
<evidence type="ECO:0000259" key="25">
    <source>
        <dbReference type="PROSITE" id="PS51550"/>
    </source>
</evidence>
<feature type="domain" description="SAM" evidence="23">
    <location>
        <begin position="874"/>
        <end position="938"/>
    </location>
</feature>
<dbReference type="InterPro" id="IPR013761">
    <property type="entry name" value="SAM/pointed_sf"/>
</dbReference>
<comment type="catalytic activity">
    <reaction evidence="16">
        <text>L-tyrosyl-[protein] + ATP = O-phospho-L-tyrosyl-[protein] + ADP + H(+)</text>
        <dbReference type="Rhea" id="RHEA:10596"/>
        <dbReference type="Rhea" id="RHEA-COMP:10136"/>
        <dbReference type="Rhea" id="RHEA-COMP:20101"/>
        <dbReference type="ChEBI" id="CHEBI:15378"/>
        <dbReference type="ChEBI" id="CHEBI:30616"/>
        <dbReference type="ChEBI" id="CHEBI:46858"/>
        <dbReference type="ChEBI" id="CHEBI:61978"/>
        <dbReference type="ChEBI" id="CHEBI:456216"/>
        <dbReference type="EC" id="2.7.10.1"/>
    </reaction>
</comment>
<feature type="disulfide bond" evidence="20">
    <location>
        <begin position="41"/>
        <end position="158"/>
    </location>
</feature>
<feature type="binding site" evidence="19 21">
    <location>
        <position position="613"/>
    </location>
    <ligand>
        <name>ATP</name>
        <dbReference type="ChEBI" id="CHEBI:30616"/>
    </ligand>
</feature>
<dbReference type="InterPro" id="IPR037636">
    <property type="entry name" value="EPH-B4_SAM"/>
</dbReference>
<protein>
    <recommendedName>
        <fullName evidence="2">receptor protein-tyrosine kinase</fullName>
        <ecNumber evidence="2">2.7.10.1</ecNumber>
    </recommendedName>
</protein>
<feature type="active site" description="Proton acceptor" evidence="18">
    <location>
        <position position="706"/>
    </location>
</feature>
<dbReference type="FunFam" id="2.60.40.10:FF:000059">
    <property type="entry name" value="Ephrin type-A receptor 6"/>
    <property type="match status" value="1"/>
</dbReference>
<dbReference type="SUPFAM" id="SSF47769">
    <property type="entry name" value="SAM/Pointed domain"/>
    <property type="match status" value="1"/>
</dbReference>
<dbReference type="Gene3D" id="2.60.40.1770">
    <property type="entry name" value="ephrin a2 ectodomain"/>
    <property type="match status" value="1"/>
</dbReference>
<dbReference type="SMART" id="SM00615">
    <property type="entry name" value="EPH_lbd"/>
    <property type="match status" value="1"/>
</dbReference>
<evidence type="ECO:0000256" key="3">
    <source>
        <dbReference type="ARBA" id="ARBA00022475"/>
    </source>
</evidence>
<keyword evidence="11" id="KW-1133">Transmembrane helix</keyword>
<keyword evidence="6" id="KW-0732">Signal</keyword>
<reference evidence="26" key="2">
    <citation type="submission" date="2025-08" db="UniProtKB">
        <authorList>
            <consortium name="Ensembl"/>
        </authorList>
    </citation>
    <scope>IDENTIFICATION</scope>
</reference>
<keyword evidence="13" id="KW-0829">Tyrosine-protein kinase</keyword>
<dbReference type="FunFam" id="2.60.40.10:FF:000787">
    <property type="entry name" value="ephrin type-B receptor 4"/>
    <property type="match status" value="1"/>
</dbReference>
<dbReference type="GO" id="GO:0005886">
    <property type="term" value="C:plasma membrane"/>
    <property type="evidence" value="ECO:0007669"/>
    <property type="project" value="UniProtKB-SubCell"/>
</dbReference>
<dbReference type="InterPro" id="IPR013783">
    <property type="entry name" value="Ig-like_fold"/>
</dbReference>
<dbReference type="PROSITE" id="PS50105">
    <property type="entry name" value="SAM_DOMAIN"/>
    <property type="match status" value="1"/>
</dbReference>
<reference evidence="26" key="1">
    <citation type="submission" date="2019-06" db="EMBL/GenBank/DDBJ databases">
        <authorList>
            <consortium name="Wellcome Sanger Institute Data Sharing"/>
        </authorList>
    </citation>
    <scope>NUCLEOTIDE SEQUENCE [LARGE SCALE GENOMIC DNA]</scope>
</reference>
<keyword evidence="3" id="KW-1003">Cell membrane</keyword>
<feature type="domain" description="Fibronectin type-III" evidence="24">
    <location>
        <begin position="298"/>
        <end position="408"/>
    </location>
</feature>
<feature type="disulfide bond" evidence="20">
    <location>
        <begin position="75"/>
        <end position="85"/>
    </location>
</feature>
<dbReference type="Gene3D" id="2.60.120.260">
    <property type="entry name" value="Galactose-binding domain-like"/>
    <property type="match status" value="1"/>
</dbReference>
<dbReference type="InterPro" id="IPR020635">
    <property type="entry name" value="Tyr_kinase_cat_dom"/>
</dbReference>
<evidence type="ECO:0000256" key="14">
    <source>
        <dbReference type="ARBA" id="ARBA00023157"/>
    </source>
</evidence>
<dbReference type="FunFam" id="2.10.50.10:FF:000001">
    <property type="entry name" value="Ephrin type-A receptor 5"/>
    <property type="match status" value="1"/>
</dbReference>
<dbReference type="FunFam" id="2.60.40.1770:FF:000003">
    <property type="entry name" value="ephrin type-B receptor 4"/>
    <property type="match status" value="1"/>
</dbReference>
<evidence type="ECO:0000256" key="4">
    <source>
        <dbReference type="ARBA" id="ARBA00022679"/>
    </source>
</evidence>
<evidence type="ECO:0000259" key="22">
    <source>
        <dbReference type="PROSITE" id="PS50011"/>
    </source>
</evidence>
<feature type="binding site" evidence="19">
    <location>
        <begin position="587"/>
        <end position="595"/>
    </location>
    <ligand>
        <name>ATP</name>
        <dbReference type="ChEBI" id="CHEBI:30616"/>
    </ligand>
</feature>
<evidence type="ECO:0000256" key="7">
    <source>
        <dbReference type="ARBA" id="ARBA00022737"/>
    </source>
</evidence>
<dbReference type="Gene3D" id="3.30.200.20">
    <property type="entry name" value="Phosphorylase Kinase, domain 1"/>
    <property type="match status" value="1"/>
</dbReference>
<dbReference type="CDD" id="cd09554">
    <property type="entry name" value="SAM_EPH-B4"/>
    <property type="match status" value="1"/>
</dbReference>
<dbReference type="InterPro" id="IPR003961">
    <property type="entry name" value="FN3_dom"/>
</dbReference>
<dbReference type="InterPro" id="IPR027936">
    <property type="entry name" value="Eph_TM"/>
</dbReference>
<dbReference type="CDD" id="cd00063">
    <property type="entry name" value="FN3"/>
    <property type="match status" value="2"/>
</dbReference>
<dbReference type="Gene3D" id="1.10.150.50">
    <property type="entry name" value="Transcription Factor, Ets-1"/>
    <property type="match status" value="1"/>
</dbReference>
<dbReference type="PIRSF" id="PIRSF000666">
    <property type="entry name" value="TyrPK_ephrin_receptor"/>
    <property type="match status" value="1"/>
</dbReference>
<dbReference type="GO" id="GO:0048514">
    <property type="term" value="P:blood vessel morphogenesis"/>
    <property type="evidence" value="ECO:0007669"/>
    <property type="project" value="UniProtKB-ARBA"/>
</dbReference>
<dbReference type="CDD" id="cd05065">
    <property type="entry name" value="PTKc_EphR_B"/>
    <property type="match status" value="1"/>
</dbReference>
<dbReference type="FunFam" id="1.10.510.10:FF:000015">
    <property type="entry name" value="Ephrin type-B receptor 2"/>
    <property type="match status" value="1"/>
</dbReference>
<evidence type="ECO:0000256" key="20">
    <source>
        <dbReference type="PIRSR" id="PIRSR000666-3"/>
    </source>
</evidence>
<evidence type="ECO:0000256" key="10">
    <source>
        <dbReference type="ARBA" id="ARBA00022840"/>
    </source>
</evidence>
<keyword evidence="7" id="KW-0677">Repeat</keyword>
<keyword evidence="14 20" id="KW-1015">Disulfide bond</keyword>
<evidence type="ECO:0000259" key="24">
    <source>
        <dbReference type="PROSITE" id="PS50853"/>
    </source>
</evidence>
<name>A0A667XJI9_9TELE</name>
<accession>A0A667XJI9</accession>
<dbReference type="Gene3D" id="2.60.40.10">
    <property type="entry name" value="Immunoglobulins"/>
    <property type="match status" value="2"/>
</dbReference>
<evidence type="ECO:0000256" key="9">
    <source>
        <dbReference type="ARBA" id="ARBA00022777"/>
    </source>
</evidence>
<keyword evidence="8 19" id="KW-0547">Nucleotide-binding</keyword>
<dbReference type="InterPro" id="IPR016257">
    <property type="entry name" value="Tyr_kinase_ephrin_rcpt"/>
</dbReference>
<dbReference type="SUPFAM" id="SSF49785">
    <property type="entry name" value="Galactose-binding domain-like"/>
    <property type="match status" value="1"/>
</dbReference>
<dbReference type="InterPro" id="IPR008979">
    <property type="entry name" value="Galactose-bd-like_sf"/>
</dbReference>
<organism evidence="26 27">
    <name type="scientific">Myripristis murdjan</name>
    <name type="common">pinecone soldierfish</name>
    <dbReference type="NCBI Taxonomy" id="586833"/>
    <lineage>
        <taxon>Eukaryota</taxon>
        <taxon>Metazoa</taxon>
        <taxon>Chordata</taxon>
        <taxon>Craniata</taxon>
        <taxon>Vertebrata</taxon>
        <taxon>Euteleostomi</taxon>
        <taxon>Actinopterygii</taxon>
        <taxon>Neopterygii</taxon>
        <taxon>Teleostei</taxon>
        <taxon>Neoteleostei</taxon>
        <taxon>Acanthomorphata</taxon>
        <taxon>Holocentriformes</taxon>
        <taxon>Holocentridae</taxon>
        <taxon>Myripristis</taxon>
    </lineage>
</organism>
<dbReference type="InterPro" id="IPR001090">
    <property type="entry name" value="Ephrin_rcpt_lig-bd_dom"/>
</dbReference>
<dbReference type="FunFam" id="1.10.150.50:FF:000001">
    <property type="entry name" value="Ephrin type-A receptor 5"/>
    <property type="match status" value="1"/>
</dbReference>
<dbReference type="Gene3D" id="1.10.510.10">
    <property type="entry name" value="Transferase(Phosphotransferase) domain 1"/>
    <property type="match status" value="1"/>
</dbReference>
<evidence type="ECO:0000256" key="1">
    <source>
        <dbReference type="ARBA" id="ARBA00004251"/>
    </source>
</evidence>
<dbReference type="PROSITE" id="PS00791">
    <property type="entry name" value="RECEPTOR_TYR_KIN_V_2"/>
    <property type="match status" value="1"/>
</dbReference>
<evidence type="ECO:0000256" key="19">
    <source>
        <dbReference type="PIRSR" id="PIRSR000666-2"/>
    </source>
</evidence>
<evidence type="ECO:0000256" key="16">
    <source>
        <dbReference type="ARBA" id="ARBA00051243"/>
    </source>
</evidence>
<dbReference type="FunFam" id="2.60.120.260:FF:000071">
    <property type="entry name" value="Ephrin type-B receptor 4"/>
    <property type="match status" value="1"/>
</dbReference>
<evidence type="ECO:0000256" key="12">
    <source>
        <dbReference type="ARBA" id="ARBA00023136"/>
    </source>
</evidence>
<evidence type="ECO:0000256" key="15">
    <source>
        <dbReference type="ARBA" id="ARBA00023170"/>
    </source>
</evidence>
<dbReference type="GeneTree" id="ENSGT00940000166305"/>
<dbReference type="PANTHER" id="PTHR46877:SF19">
    <property type="entry name" value="RECEPTOR PROTEIN-TYROSINE KINASE"/>
    <property type="match status" value="1"/>
</dbReference>
<evidence type="ECO:0000256" key="8">
    <source>
        <dbReference type="ARBA" id="ARBA00022741"/>
    </source>
</evidence>
<dbReference type="Pfam" id="PF01404">
    <property type="entry name" value="Ephrin_lbd"/>
    <property type="match status" value="1"/>
</dbReference>
<dbReference type="InterPro" id="IPR001426">
    <property type="entry name" value="Tyr_kinase_rcpt_V_CS"/>
</dbReference>
<dbReference type="PRINTS" id="PR00109">
    <property type="entry name" value="TYRKINASE"/>
</dbReference>
<dbReference type="GO" id="GO:0005524">
    <property type="term" value="F:ATP binding"/>
    <property type="evidence" value="ECO:0007669"/>
    <property type="project" value="UniProtKB-UniRule"/>
</dbReference>
<feature type="domain" description="Eph LBD" evidence="25">
    <location>
        <begin position="1"/>
        <end position="176"/>
    </location>
</feature>
<evidence type="ECO:0000256" key="11">
    <source>
        <dbReference type="ARBA" id="ARBA00022989"/>
    </source>
</evidence>
<comment type="function">
    <text evidence="17">Receptor tyrosine kinase which binds promiscuously transmembrane ephrin-B family ligands residing on adjacent cells, leading to contact-dependent bidirectional signaling into neighboring cells. The signaling pathway downstream of the receptor is referred to as forward signaling while the signaling pathway downstream of the ephrin ligand is referred to as reverse signaling. Together with its cognate ligand/functional ligand EFNB2 is involved in the regulation of cell adhesion and cell migration, and plays a central role in heart morphogenesis, angiogenesis and blood vessel remodeling and permeability. EPHB4-mediated forward signaling controls cellular repulsion and segregation from EFNB2-expressing cells. Involved in somitogenesis.</text>
</comment>
<dbReference type="Pfam" id="PF00041">
    <property type="entry name" value="fn3"/>
    <property type="match status" value="2"/>
</dbReference>
<keyword evidence="15" id="KW-0675">Receptor</keyword>
<dbReference type="PROSITE" id="PS51550">
    <property type="entry name" value="EPH_LBD"/>
    <property type="match status" value="1"/>
</dbReference>
<evidence type="ECO:0000256" key="21">
    <source>
        <dbReference type="PROSITE-ProRule" id="PRU10141"/>
    </source>
</evidence>
<evidence type="ECO:0000256" key="6">
    <source>
        <dbReference type="ARBA" id="ARBA00022729"/>
    </source>
</evidence>
<keyword evidence="10 19" id="KW-0067">ATP-binding</keyword>
<dbReference type="Pfam" id="PF14575">
    <property type="entry name" value="EphA2_TM"/>
    <property type="match status" value="1"/>
</dbReference>
<dbReference type="PROSITE" id="PS50011">
    <property type="entry name" value="PROTEIN_KINASE_DOM"/>
    <property type="match status" value="1"/>
</dbReference>
<dbReference type="Ensembl" id="ENSMMDT00005014740.1">
    <property type="protein sequence ID" value="ENSMMDP00005014343.1"/>
    <property type="gene ID" value="ENSMMDG00005006049.1"/>
</dbReference>
<dbReference type="GO" id="GO:0007411">
    <property type="term" value="P:axon guidance"/>
    <property type="evidence" value="ECO:0007669"/>
    <property type="project" value="TreeGrafter"/>
</dbReference>
<keyword evidence="12" id="KW-0472">Membrane</keyword>
<keyword evidence="5" id="KW-0812">Transmembrane</keyword>
<dbReference type="Gene3D" id="2.10.50.10">
    <property type="entry name" value="Tumor Necrosis Factor Receptor, subunit A, domain 2"/>
    <property type="match status" value="1"/>
</dbReference>
<dbReference type="PROSITE" id="PS00107">
    <property type="entry name" value="PROTEIN_KINASE_ATP"/>
    <property type="match status" value="1"/>
</dbReference>
<dbReference type="GO" id="GO:0030425">
    <property type="term" value="C:dendrite"/>
    <property type="evidence" value="ECO:0007669"/>
    <property type="project" value="TreeGrafter"/>
</dbReference>
<comment type="subcellular location">
    <subcellularLocation>
        <location evidence="1">Cell membrane</location>
        <topology evidence="1">Single-pass type I membrane protein</topology>
    </subcellularLocation>
</comment>
<dbReference type="GO" id="GO:0048646">
    <property type="term" value="P:anatomical structure formation involved in morphogenesis"/>
    <property type="evidence" value="ECO:0007669"/>
    <property type="project" value="UniProtKB-ARBA"/>
</dbReference>
<dbReference type="PANTHER" id="PTHR46877">
    <property type="entry name" value="EPH RECEPTOR A5"/>
    <property type="match status" value="1"/>
</dbReference>
<dbReference type="InterPro" id="IPR011009">
    <property type="entry name" value="Kinase-like_dom_sf"/>
</dbReference>
<reference evidence="26" key="3">
    <citation type="submission" date="2025-09" db="UniProtKB">
        <authorList>
            <consortium name="Ensembl"/>
        </authorList>
    </citation>
    <scope>IDENTIFICATION</scope>
</reference>
<feature type="domain" description="Protein kinase" evidence="22">
    <location>
        <begin position="581"/>
        <end position="844"/>
    </location>
</feature>
<dbReference type="InterPro" id="IPR001245">
    <property type="entry name" value="Ser-Thr/Tyr_kinase_cat_dom"/>
</dbReference>
<evidence type="ECO:0000256" key="17">
    <source>
        <dbReference type="ARBA" id="ARBA00055965"/>
    </source>
</evidence>
<dbReference type="InterPro" id="IPR008266">
    <property type="entry name" value="Tyr_kinase_AS"/>
</dbReference>
<dbReference type="SMART" id="SM00219">
    <property type="entry name" value="TyrKc"/>
    <property type="match status" value="1"/>
</dbReference>
<feature type="domain" description="Fibronectin type-III" evidence="24">
    <location>
        <begin position="409"/>
        <end position="500"/>
    </location>
</feature>
<sequence>MNTKTETSDLKWTIYPRAKPEWEEVSGLDEETNSVRTYQICQADSSSSHWLRSGFIQRRGASQVYVELRFTMMECSSRTTHHRSCKETFNLYYYQADSNEATATYPPWMENPYTKVDTVAADFLLRKGGERKFNVKTLRLGPLSKRGFYLAFQAQGACMALLSVRVFFKKCPTLVSALSSFPETIPRTLVQEAQGVCVEHATQQGLRPRPPKLFCGEDGQWVGQPTTSCACLPGFEPAEGHTRCTACLVGQFKSGTEGQCTGCPGFSYATVTGSSVCACRAGYLRAESDSPDTPCTRPPSAPRSIVSKINETTLALEWNGPLDNGGRTDLSYAVKCSLCGSPKGPCLPCGDSVSYRPMQHGLLGRRVEVWGLLPHTTYTFSIQALNGVSQLSGKSPASESVNITTNHDVPALVSVIRKSVSTESSLTLHWSVPAQPHYTILQYQLRYCEKEQCHYRESDRNQVVLSDLRRATQYEVQVRARTMAGYGSFSPAAIFRTLPDGKERPNLLVTGILIAVGIFSFFVNVPGLSVAHSSLTFLLFLSHDPVCLSSTGVKVYIDPFTYEDPNEAVREFAKEIDVSFVKIEEVIGAGEFGEVCRGRLKIPGKKENYVAIKTLKGGYTDKQRRDFLSEASIMGQFQHPNIIHLEGIITASCPVMILTEFMENGALDSFLRLNDSQFTPIQLVGMLRGIASGMKYLAEMSYVHRDLAARNILINSNLVCKVSDFGLSRFLQENSSDPTYTSSLGGKIPIRWTAPEAIAFRKFTSASDVWSYGIVMWEVMSFGERPYWDMSNQDVINAIEQDYRLPPPPDCPTHLHQLMLDCWQKERSARPRFSEIVSALDKLIRNPASLKIVAQEGAGPSYPLLDQRATPSLSSCASVGEWLRAIKMERYEDSFLQAGFTSVDQLAQITTEDLLHMGVTLAGHQRKILSSVQTLSVKNKIAASVPF</sequence>
<proteinExistence type="predicted"/>
<evidence type="ECO:0000256" key="18">
    <source>
        <dbReference type="PIRSR" id="PIRSR000666-1"/>
    </source>
</evidence>
<dbReference type="SUPFAM" id="SSF49265">
    <property type="entry name" value="Fibronectin type III"/>
    <property type="match status" value="1"/>
</dbReference>
<dbReference type="GO" id="GO:0005005">
    <property type="term" value="F:transmembrane-ephrin receptor activity"/>
    <property type="evidence" value="ECO:0007669"/>
    <property type="project" value="TreeGrafter"/>
</dbReference>
<dbReference type="SMART" id="SM00060">
    <property type="entry name" value="FN3"/>
    <property type="match status" value="2"/>
</dbReference>
<evidence type="ECO:0000256" key="2">
    <source>
        <dbReference type="ARBA" id="ARBA00011902"/>
    </source>
</evidence>
<dbReference type="FunFam" id="3.30.200.20:FF:000001">
    <property type="entry name" value="Ephrin type-A receptor 5"/>
    <property type="match status" value="1"/>
</dbReference>
<dbReference type="Pfam" id="PF07714">
    <property type="entry name" value="PK_Tyr_Ser-Thr"/>
    <property type="match status" value="1"/>
</dbReference>
<keyword evidence="4" id="KW-0808">Transferase</keyword>
<dbReference type="PROSITE" id="PS00109">
    <property type="entry name" value="PROTEIN_KINASE_TYR"/>
    <property type="match status" value="1"/>
</dbReference>
<evidence type="ECO:0000256" key="13">
    <source>
        <dbReference type="ARBA" id="ARBA00023137"/>
    </source>
</evidence>
<dbReference type="InterPro" id="IPR036116">
    <property type="entry name" value="FN3_sf"/>
</dbReference>
<evidence type="ECO:0000313" key="27">
    <source>
        <dbReference type="Proteomes" id="UP000472263"/>
    </source>
</evidence>
<dbReference type="InterPro" id="IPR050449">
    <property type="entry name" value="Ephrin_rcpt_TKs"/>
</dbReference>
<dbReference type="PROSITE" id="PS50853">
    <property type="entry name" value="FN3"/>
    <property type="match status" value="2"/>
</dbReference>
<dbReference type="InterPro" id="IPR017441">
    <property type="entry name" value="Protein_kinase_ATP_BS"/>
</dbReference>
<dbReference type="Pfam" id="PF25599">
    <property type="entry name" value="Ephrin_CRD"/>
    <property type="match status" value="1"/>
</dbReference>
<dbReference type="InterPro" id="IPR000719">
    <property type="entry name" value="Prot_kinase_dom"/>
</dbReference>